<evidence type="ECO:0000256" key="4">
    <source>
        <dbReference type="ARBA" id="ARBA00042096"/>
    </source>
</evidence>
<proteinExistence type="predicted"/>
<dbReference type="STRING" id="670483.S7Q026"/>
<sequence length="235" mass="25421">MPRADSSSNLSKAPSAKNQQDAVGIENYELPKSLITKIAKSAIPENTKLQKEVVTSLVKGSTVFINYLGASAAHDVAASKQHKSISATDVLKALELLEFADMVPGLQTELQAYRDTQKKGKQSGASKGKAKETDSPAKAKGKEKAAAVPSAVSQTDQEPQDVDEDESGNTVRVRPEEDEDMLDPEEEGDIPEEEIPEDEPEEEDEELVDNVAVEEEELQRDARGLEDTGGVETED</sequence>
<feature type="compositionally biased region" description="Basic and acidic residues" evidence="5">
    <location>
        <begin position="129"/>
        <end position="145"/>
    </location>
</feature>
<feature type="region of interest" description="Disordered" evidence="5">
    <location>
        <begin position="1"/>
        <end position="24"/>
    </location>
</feature>
<dbReference type="Gene3D" id="1.10.20.10">
    <property type="entry name" value="Histone, subunit A"/>
    <property type="match status" value="1"/>
</dbReference>
<organism evidence="7 8">
    <name type="scientific">Gloeophyllum trabeum (strain ATCC 11539 / FP-39264 / Madison 617)</name>
    <name type="common">Brown rot fungus</name>
    <dbReference type="NCBI Taxonomy" id="670483"/>
    <lineage>
        <taxon>Eukaryota</taxon>
        <taxon>Fungi</taxon>
        <taxon>Dikarya</taxon>
        <taxon>Basidiomycota</taxon>
        <taxon>Agaricomycotina</taxon>
        <taxon>Agaricomycetes</taxon>
        <taxon>Gloeophyllales</taxon>
        <taxon>Gloeophyllaceae</taxon>
        <taxon>Gloeophyllum</taxon>
    </lineage>
</organism>
<dbReference type="eggNOG" id="KOG0870">
    <property type="taxonomic scope" value="Eukaryota"/>
</dbReference>
<dbReference type="InterPro" id="IPR051377">
    <property type="entry name" value="DNA_Pol-Epsilon_Subunit"/>
</dbReference>
<dbReference type="GO" id="GO:0006974">
    <property type="term" value="P:DNA damage response"/>
    <property type="evidence" value="ECO:0007669"/>
    <property type="project" value="TreeGrafter"/>
</dbReference>
<dbReference type="GO" id="GO:0031490">
    <property type="term" value="F:chromatin DNA binding"/>
    <property type="evidence" value="ECO:0007669"/>
    <property type="project" value="TreeGrafter"/>
</dbReference>
<dbReference type="InterPro" id="IPR003958">
    <property type="entry name" value="CBFA_NFYB_domain"/>
</dbReference>
<dbReference type="Proteomes" id="UP000030669">
    <property type="component" value="Unassembled WGS sequence"/>
</dbReference>
<name>S7Q026_GLOTA</name>
<dbReference type="GO" id="GO:0046982">
    <property type="term" value="F:protein heterodimerization activity"/>
    <property type="evidence" value="ECO:0007669"/>
    <property type="project" value="InterPro"/>
</dbReference>
<dbReference type="KEGG" id="gtr:GLOTRDRAFT_107144"/>
<dbReference type="PANTHER" id="PTHR46172">
    <property type="entry name" value="DNA POLYMERASE EPSILON SUBUNIT 3"/>
    <property type="match status" value="1"/>
</dbReference>
<reference evidence="7 8" key="1">
    <citation type="journal article" date="2012" name="Science">
        <title>The Paleozoic origin of enzymatic lignin decomposition reconstructed from 31 fungal genomes.</title>
        <authorList>
            <person name="Floudas D."/>
            <person name="Binder M."/>
            <person name="Riley R."/>
            <person name="Barry K."/>
            <person name="Blanchette R.A."/>
            <person name="Henrissat B."/>
            <person name="Martinez A.T."/>
            <person name="Otillar R."/>
            <person name="Spatafora J.W."/>
            <person name="Yadav J.S."/>
            <person name="Aerts A."/>
            <person name="Benoit I."/>
            <person name="Boyd A."/>
            <person name="Carlson A."/>
            <person name="Copeland A."/>
            <person name="Coutinho P.M."/>
            <person name="de Vries R.P."/>
            <person name="Ferreira P."/>
            <person name="Findley K."/>
            <person name="Foster B."/>
            <person name="Gaskell J."/>
            <person name="Glotzer D."/>
            <person name="Gorecki P."/>
            <person name="Heitman J."/>
            <person name="Hesse C."/>
            <person name="Hori C."/>
            <person name="Igarashi K."/>
            <person name="Jurgens J.A."/>
            <person name="Kallen N."/>
            <person name="Kersten P."/>
            <person name="Kohler A."/>
            <person name="Kuees U."/>
            <person name="Kumar T.K.A."/>
            <person name="Kuo A."/>
            <person name="LaButti K."/>
            <person name="Larrondo L.F."/>
            <person name="Lindquist E."/>
            <person name="Ling A."/>
            <person name="Lombard V."/>
            <person name="Lucas S."/>
            <person name="Lundell T."/>
            <person name="Martin R."/>
            <person name="McLaughlin D.J."/>
            <person name="Morgenstern I."/>
            <person name="Morin E."/>
            <person name="Murat C."/>
            <person name="Nagy L.G."/>
            <person name="Nolan M."/>
            <person name="Ohm R.A."/>
            <person name="Patyshakuliyeva A."/>
            <person name="Rokas A."/>
            <person name="Ruiz-Duenas F.J."/>
            <person name="Sabat G."/>
            <person name="Salamov A."/>
            <person name="Samejima M."/>
            <person name="Schmutz J."/>
            <person name="Slot J.C."/>
            <person name="St John F."/>
            <person name="Stenlid J."/>
            <person name="Sun H."/>
            <person name="Sun S."/>
            <person name="Syed K."/>
            <person name="Tsang A."/>
            <person name="Wiebenga A."/>
            <person name="Young D."/>
            <person name="Pisabarro A."/>
            <person name="Eastwood D.C."/>
            <person name="Martin F."/>
            <person name="Cullen D."/>
            <person name="Grigoriev I.V."/>
            <person name="Hibbett D.S."/>
        </authorList>
    </citation>
    <scope>NUCLEOTIDE SEQUENCE [LARGE SCALE GENOMIC DNA]</scope>
    <source>
        <strain evidence="7 8">ATCC 11539</strain>
    </source>
</reference>
<dbReference type="RefSeq" id="XP_007868346.1">
    <property type="nucleotide sequence ID" value="XM_007870155.1"/>
</dbReference>
<dbReference type="GO" id="GO:0031507">
    <property type="term" value="P:heterochromatin formation"/>
    <property type="evidence" value="ECO:0007669"/>
    <property type="project" value="TreeGrafter"/>
</dbReference>
<evidence type="ECO:0000313" key="7">
    <source>
        <dbReference type="EMBL" id="EPQ53038.1"/>
    </source>
</evidence>
<comment type="subcellular location">
    <subcellularLocation>
        <location evidence="1">Nucleus</location>
    </subcellularLocation>
</comment>
<evidence type="ECO:0000256" key="3">
    <source>
        <dbReference type="ARBA" id="ARBA00039775"/>
    </source>
</evidence>
<dbReference type="OrthoDB" id="1707486at2759"/>
<dbReference type="CDD" id="cd22928">
    <property type="entry name" value="HFD_POLE3_DPB4"/>
    <property type="match status" value="1"/>
</dbReference>
<dbReference type="GO" id="GO:0008622">
    <property type="term" value="C:epsilon DNA polymerase complex"/>
    <property type="evidence" value="ECO:0007669"/>
    <property type="project" value="TreeGrafter"/>
</dbReference>
<dbReference type="HOGENOM" id="CLU_043417_3_1_1"/>
<feature type="compositionally biased region" description="Acidic residues" evidence="5">
    <location>
        <begin position="176"/>
        <end position="218"/>
    </location>
</feature>
<dbReference type="EMBL" id="KB469306">
    <property type="protein sequence ID" value="EPQ53038.1"/>
    <property type="molecule type" value="Genomic_DNA"/>
</dbReference>
<dbReference type="PANTHER" id="PTHR46172:SF1">
    <property type="entry name" value="DNA POLYMERASE EPSILON SUBUNIT 3"/>
    <property type="match status" value="1"/>
</dbReference>
<dbReference type="AlphaFoldDB" id="S7Q026"/>
<dbReference type="SUPFAM" id="SSF47113">
    <property type="entry name" value="Histone-fold"/>
    <property type="match status" value="1"/>
</dbReference>
<accession>S7Q026</accession>
<feature type="compositionally biased region" description="Polar residues" evidence="5">
    <location>
        <begin position="1"/>
        <end position="21"/>
    </location>
</feature>
<evidence type="ECO:0000259" key="6">
    <source>
        <dbReference type="Pfam" id="PF00808"/>
    </source>
</evidence>
<dbReference type="GO" id="GO:0008623">
    <property type="term" value="C:CHRAC"/>
    <property type="evidence" value="ECO:0007669"/>
    <property type="project" value="TreeGrafter"/>
</dbReference>
<feature type="compositionally biased region" description="Acidic residues" evidence="5">
    <location>
        <begin position="158"/>
        <end position="167"/>
    </location>
</feature>
<dbReference type="InterPro" id="IPR009072">
    <property type="entry name" value="Histone-fold"/>
</dbReference>
<evidence type="ECO:0000256" key="1">
    <source>
        <dbReference type="ARBA" id="ARBA00004123"/>
    </source>
</evidence>
<evidence type="ECO:0000313" key="8">
    <source>
        <dbReference type="Proteomes" id="UP000030669"/>
    </source>
</evidence>
<feature type="region of interest" description="Disordered" evidence="5">
    <location>
        <begin position="114"/>
        <end position="235"/>
    </location>
</feature>
<feature type="domain" description="Transcription factor CBF/NF-Y/archaeal histone" evidence="6">
    <location>
        <begin position="29"/>
        <end position="94"/>
    </location>
</feature>
<protein>
    <recommendedName>
        <fullName evidence="3">DNA polymerase epsilon subunit D</fullName>
    </recommendedName>
    <alternativeName>
        <fullName evidence="4">DNA polymerase II subunit D</fullName>
    </alternativeName>
</protein>
<dbReference type="Pfam" id="PF00808">
    <property type="entry name" value="CBFD_NFYB_HMF"/>
    <property type="match status" value="1"/>
</dbReference>
<keyword evidence="2" id="KW-0539">Nucleus</keyword>
<gene>
    <name evidence="7" type="ORF">GLOTRDRAFT_107144</name>
</gene>
<dbReference type="GO" id="GO:0006272">
    <property type="term" value="P:leading strand elongation"/>
    <property type="evidence" value="ECO:0007669"/>
    <property type="project" value="TreeGrafter"/>
</dbReference>
<keyword evidence="8" id="KW-1185">Reference proteome</keyword>
<dbReference type="GeneID" id="19298821"/>
<dbReference type="OMA" id="NTYRRKV"/>
<evidence type="ECO:0000256" key="2">
    <source>
        <dbReference type="ARBA" id="ARBA00023242"/>
    </source>
</evidence>
<evidence type="ECO:0000256" key="5">
    <source>
        <dbReference type="SAM" id="MobiDB-lite"/>
    </source>
</evidence>